<dbReference type="InterPro" id="IPR016181">
    <property type="entry name" value="Acyl_CoA_acyltransferase"/>
</dbReference>
<comment type="caution">
    <text evidence="1">The sequence shown here is derived from an EMBL/GenBank/DDBJ whole genome shotgun (WGS) entry which is preliminary data.</text>
</comment>
<sequence>MPRERTCLRYQLYRSRARKLAADSTSQLQYELELAGSNALDLSRVRFEAITSQALSAFELWDHPHFSWGDVVEWKAREPLALDIAIWFDDELCGMCFANPNKSRLRIRIVRLEGRPKEAHPLKNRIATLAMIAIEHYAHIIGSRFLEVQEPQEGAVSIYKELGFDFDTKGRLVKTLEHLVL</sequence>
<evidence type="ECO:0008006" key="3">
    <source>
        <dbReference type="Google" id="ProtNLM"/>
    </source>
</evidence>
<dbReference type="Proteomes" id="UP000317933">
    <property type="component" value="Unassembled WGS sequence"/>
</dbReference>
<protein>
    <recommendedName>
        <fullName evidence="3">N-acetyltransferase</fullName>
    </recommendedName>
</protein>
<evidence type="ECO:0000313" key="1">
    <source>
        <dbReference type="EMBL" id="TPG80325.1"/>
    </source>
</evidence>
<dbReference type="EMBL" id="RCZE01000002">
    <property type="protein sequence ID" value="TPG80325.1"/>
    <property type="molecule type" value="Genomic_DNA"/>
</dbReference>
<name>A0A502I275_9PSED</name>
<gene>
    <name evidence="1" type="ORF">EAH78_03695</name>
</gene>
<dbReference type="RefSeq" id="WP_140665821.1">
    <property type="nucleotide sequence ID" value="NZ_RCZE01000002.1"/>
</dbReference>
<proteinExistence type="predicted"/>
<evidence type="ECO:0000313" key="2">
    <source>
        <dbReference type="Proteomes" id="UP000317933"/>
    </source>
</evidence>
<dbReference type="SUPFAM" id="SSF55729">
    <property type="entry name" value="Acyl-CoA N-acyltransferases (Nat)"/>
    <property type="match status" value="1"/>
</dbReference>
<reference evidence="1 2" key="1">
    <citation type="journal article" date="2019" name="Environ. Microbiol.">
        <title>Species interactions and distinct microbial communities in high Arctic permafrost affected cryosols are associated with the CH4 and CO2 gas fluxes.</title>
        <authorList>
            <person name="Altshuler I."/>
            <person name="Hamel J."/>
            <person name="Turney S."/>
            <person name="Magnuson E."/>
            <person name="Levesque R."/>
            <person name="Greer C."/>
            <person name="Whyte L.G."/>
        </authorList>
    </citation>
    <scope>NUCLEOTIDE SEQUENCE [LARGE SCALE GENOMIC DNA]</scope>
    <source>
        <strain evidence="1 2">E3</strain>
    </source>
</reference>
<accession>A0A502I275</accession>
<dbReference type="AlphaFoldDB" id="A0A502I275"/>
<organism evidence="1 2">
    <name type="scientific">Pseudomonas arsenicoxydans</name>
    <dbReference type="NCBI Taxonomy" id="702115"/>
    <lineage>
        <taxon>Bacteria</taxon>
        <taxon>Pseudomonadati</taxon>
        <taxon>Pseudomonadota</taxon>
        <taxon>Gammaproteobacteria</taxon>
        <taxon>Pseudomonadales</taxon>
        <taxon>Pseudomonadaceae</taxon>
        <taxon>Pseudomonas</taxon>
    </lineage>
</organism>